<reference evidence="2 3" key="1">
    <citation type="journal article" date="2015" name="Genome Announc.">
        <title>Expanding the biotechnology potential of lactobacilli through comparative genomics of 213 strains and associated genera.</title>
        <authorList>
            <person name="Sun Z."/>
            <person name="Harris H.M."/>
            <person name="McCann A."/>
            <person name="Guo C."/>
            <person name="Argimon S."/>
            <person name="Zhang W."/>
            <person name="Yang X."/>
            <person name="Jeffery I.B."/>
            <person name="Cooney J.C."/>
            <person name="Kagawa T.F."/>
            <person name="Liu W."/>
            <person name="Song Y."/>
            <person name="Salvetti E."/>
            <person name="Wrobel A."/>
            <person name="Rasinkangas P."/>
            <person name="Parkhill J."/>
            <person name="Rea M.C."/>
            <person name="O'Sullivan O."/>
            <person name="Ritari J."/>
            <person name="Douillard F.P."/>
            <person name="Paul Ross R."/>
            <person name="Yang R."/>
            <person name="Briner A.E."/>
            <person name="Felis G.E."/>
            <person name="de Vos W.M."/>
            <person name="Barrangou R."/>
            <person name="Klaenhammer T.R."/>
            <person name="Caufield P.W."/>
            <person name="Cui Y."/>
            <person name="Zhang H."/>
            <person name="O'Toole P.W."/>
        </authorList>
    </citation>
    <scope>NUCLEOTIDE SEQUENCE [LARGE SCALE GENOMIC DNA]</scope>
    <source>
        <strain evidence="2 3">DSM 20405</strain>
    </source>
</reference>
<keyword evidence="3" id="KW-1185">Reference proteome</keyword>
<dbReference type="GO" id="GO:0003677">
    <property type="term" value="F:DNA binding"/>
    <property type="evidence" value="ECO:0007669"/>
    <property type="project" value="InterPro"/>
</dbReference>
<dbReference type="Proteomes" id="UP000051841">
    <property type="component" value="Unassembled WGS sequence"/>
</dbReference>
<accession>A0A0R2HP65</accession>
<sequence>MKVNVELSKQYHPPYIVIYTDEINDEVQQVIDMFTSPNPLVANKEGRMHVLKVDEIYMITVEDGKTIIYTYNDKYVSKKRLKSFDKLLGKGFMQISKQTIINLSYLDLIEASFNGAFLLKLKNGLSDYVSRKYFPQLKEYLGL</sequence>
<organism evidence="2 3">
    <name type="scientific">Kandleria vitulina DSM 20405</name>
    <dbReference type="NCBI Taxonomy" id="1410657"/>
    <lineage>
        <taxon>Bacteria</taxon>
        <taxon>Bacillati</taxon>
        <taxon>Bacillota</taxon>
        <taxon>Erysipelotrichia</taxon>
        <taxon>Erysipelotrichales</taxon>
        <taxon>Coprobacillaceae</taxon>
        <taxon>Kandleria</taxon>
    </lineage>
</organism>
<dbReference type="EMBL" id="JQBL01000002">
    <property type="protein sequence ID" value="KRN51332.1"/>
    <property type="molecule type" value="Genomic_DNA"/>
</dbReference>
<dbReference type="AlphaFoldDB" id="A0A0R2HP65"/>
<dbReference type="Gene3D" id="2.40.50.1020">
    <property type="entry name" value="LytTr DNA-binding domain"/>
    <property type="match status" value="1"/>
</dbReference>
<dbReference type="PANTHER" id="PTHR37299:SF1">
    <property type="entry name" value="STAGE 0 SPORULATION PROTEIN A HOMOLOG"/>
    <property type="match status" value="1"/>
</dbReference>
<evidence type="ECO:0000259" key="1">
    <source>
        <dbReference type="PROSITE" id="PS50930"/>
    </source>
</evidence>
<dbReference type="PANTHER" id="PTHR37299">
    <property type="entry name" value="TRANSCRIPTIONAL REGULATOR-RELATED"/>
    <property type="match status" value="1"/>
</dbReference>
<gene>
    <name evidence="2" type="ORF">IV49_GL000802</name>
</gene>
<name>A0A0R2HP65_9FIRM</name>
<feature type="domain" description="HTH LytTR-type" evidence="1">
    <location>
        <begin position="40"/>
        <end position="143"/>
    </location>
</feature>
<protein>
    <recommendedName>
        <fullName evidence="1">HTH LytTR-type domain-containing protein</fullName>
    </recommendedName>
</protein>
<dbReference type="RefSeq" id="WP_031588691.1">
    <property type="nucleotide sequence ID" value="NZ_JNKN01000005.1"/>
</dbReference>
<comment type="caution">
    <text evidence="2">The sequence shown here is derived from an EMBL/GenBank/DDBJ whole genome shotgun (WGS) entry which is preliminary data.</text>
</comment>
<proteinExistence type="predicted"/>
<dbReference type="PROSITE" id="PS50930">
    <property type="entry name" value="HTH_LYTTR"/>
    <property type="match status" value="1"/>
</dbReference>
<dbReference type="InterPro" id="IPR007492">
    <property type="entry name" value="LytTR_DNA-bd_dom"/>
</dbReference>
<dbReference type="GO" id="GO:0000156">
    <property type="term" value="F:phosphorelay response regulator activity"/>
    <property type="evidence" value="ECO:0007669"/>
    <property type="project" value="InterPro"/>
</dbReference>
<evidence type="ECO:0000313" key="2">
    <source>
        <dbReference type="EMBL" id="KRN51332.1"/>
    </source>
</evidence>
<dbReference type="PATRIC" id="fig|1410657.5.peg.836"/>
<dbReference type="InterPro" id="IPR046947">
    <property type="entry name" value="LytR-like"/>
</dbReference>
<evidence type="ECO:0000313" key="3">
    <source>
        <dbReference type="Proteomes" id="UP000051841"/>
    </source>
</evidence>
<dbReference type="SMART" id="SM00850">
    <property type="entry name" value="LytTR"/>
    <property type="match status" value="1"/>
</dbReference>
<dbReference type="Pfam" id="PF04397">
    <property type="entry name" value="LytTR"/>
    <property type="match status" value="1"/>
</dbReference>